<protein>
    <submittedName>
        <fullName evidence="2">Uncharacterized protein</fullName>
    </submittedName>
</protein>
<dbReference type="AlphaFoldDB" id="A0A4S2MKN3"/>
<dbReference type="InParanoid" id="A0A4S2MKN3"/>
<accession>A0A4S2MKN3</accession>
<organism evidence="2 3">
    <name type="scientific">Ascodesmis nigricans</name>
    <dbReference type="NCBI Taxonomy" id="341454"/>
    <lineage>
        <taxon>Eukaryota</taxon>
        <taxon>Fungi</taxon>
        <taxon>Dikarya</taxon>
        <taxon>Ascomycota</taxon>
        <taxon>Pezizomycotina</taxon>
        <taxon>Pezizomycetes</taxon>
        <taxon>Pezizales</taxon>
        <taxon>Ascodesmidaceae</taxon>
        <taxon>Ascodesmis</taxon>
    </lineage>
</organism>
<keyword evidence="3" id="KW-1185">Reference proteome</keyword>
<evidence type="ECO:0000313" key="3">
    <source>
        <dbReference type="Proteomes" id="UP000298138"/>
    </source>
</evidence>
<gene>
    <name evidence="2" type="ORF">EX30DRAFT_198650</name>
</gene>
<evidence type="ECO:0000313" key="2">
    <source>
        <dbReference type="EMBL" id="TGZ77530.1"/>
    </source>
</evidence>
<dbReference type="EMBL" id="ML220152">
    <property type="protein sequence ID" value="TGZ77530.1"/>
    <property type="molecule type" value="Genomic_DNA"/>
</dbReference>
<feature type="compositionally biased region" description="Pro residues" evidence="1">
    <location>
        <begin position="38"/>
        <end position="47"/>
    </location>
</feature>
<sequence>MGAVKVSMKRQRRKVVRVTPSSPTPAPGTVRPASLSPNSPPSPPPPRILHRAHHQVFFPNLQRRLLRRRYLTYSTHEAILARARRDAPLQTLRALDGDVHVGRKPEDAVDGAVRDDFRYSVMQPNGYVVDMREWKIAMLWRGCINVCG</sequence>
<reference evidence="2 3" key="1">
    <citation type="submission" date="2019-04" db="EMBL/GenBank/DDBJ databases">
        <title>Comparative genomics and transcriptomics to analyze fruiting body development in filamentous ascomycetes.</title>
        <authorList>
            <consortium name="DOE Joint Genome Institute"/>
            <person name="Lutkenhaus R."/>
            <person name="Traeger S."/>
            <person name="Breuer J."/>
            <person name="Kuo A."/>
            <person name="Lipzen A."/>
            <person name="Pangilinan J."/>
            <person name="Dilworth D."/>
            <person name="Sandor L."/>
            <person name="Poggeler S."/>
            <person name="Barry K."/>
            <person name="Grigoriev I.V."/>
            <person name="Nowrousian M."/>
        </authorList>
    </citation>
    <scope>NUCLEOTIDE SEQUENCE [LARGE SCALE GENOMIC DNA]</scope>
    <source>
        <strain evidence="2 3">CBS 389.68</strain>
    </source>
</reference>
<evidence type="ECO:0000256" key="1">
    <source>
        <dbReference type="SAM" id="MobiDB-lite"/>
    </source>
</evidence>
<feature type="region of interest" description="Disordered" evidence="1">
    <location>
        <begin position="1"/>
        <end position="47"/>
    </location>
</feature>
<feature type="compositionally biased region" description="Basic residues" evidence="1">
    <location>
        <begin position="7"/>
        <end position="16"/>
    </location>
</feature>
<proteinExistence type="predicted"/>
<dbReference type="Proteomes" id="UP000298138">
    <property type="component" value="Unassembled WGS sequence"/>
</dbReference>
<name>A0A4S2MKN3_9PEZI</name>